<keyword evidence="5 8" id="KW-0378">Hydrolase</keyword>
<keyword evidence="6 8" id="KW-0862">Zinc</keyword>
<comment type="subunit">
    <text evidence="2 8">Homodimer.</text>
</comment>
<dbReference type="GO" id="GO:0052717">
    <property type="term" value="F:tRNA-specific adenosine-34 deaminase activity"/>
    <property type="evidence" value="ECO:0007669"/>
    <property type="project" value="UniProtKB-UniRule"/>
</dbReference>
<evidence type="ECO:0000256" key="3">
    <source>
        <dbReference type="ARBA" id="ARBA00022694"/>
    </source>
</evidence>
<dbReference type="InterPro" id="IPR016193">
    <property type="entry name" value="Cytidine_deaminase-like"/>
</dbReference>
<dbReference type="InterPro" id="IPR016192">
    <property type="entry name" value="APOBEC/CMP_deaminase_Zn-bd"/>
</dbReference>
<comment type="caution">
    <text evidence="10">The sequence shown here is derived from an EMBL/GenBank/DDBJ whole genome shotgun (WGS) entry which is preliminary data.</text>
</comment>
<evidence type="ECO:0000256" key="7">
    <source>
        <dbReference type="ARBA" id="ARBA00048045"/>
    </source>
</evidence>
<dbReference type="HAMAP" id="MF_00972">
    <property type="entry name" value="tRNA_aden_deaminase"/>
    <property type="match status" value="1"/>
</dbReference>
<protein>
    <recommendedName>
        <fullName evidence="8">tRNA-specific adenosine deaminase</fullName>
        <ecNumber evidence="8">3.5.4.33</ecNumber>
    </recommendedName>
</protein>
<dbReference type="InterPro" id="IPR002125">
    <property type="entry name" value="CMP_dCMP_dom"/>
</dbReference>
<feature type="binding site" evidence="8">
    <location>
        <position position="100"/>
    </location>
    <ligand>
        <name>Zn(2+)</name>
        <dbReference type="ChEBI" id="CHEBI:29105"/>
        <note>catalytic</note>
    </ligand>
</feature>
<organism evidence="10 11">
    <name type="scientific">Oharaeibacter diazotrophicus</name>
    <dbReference type="NCBI Taxonomy" id="1920512"/>
    <lineage>
        <taxon>Bacteria</taxon>
        <taxon>Pseudomonadati</taxon>
        <taxon>Pseudomonadota</taxon>
        <taxon>Alphaproteobacteria</taxon>
        <taxon>Hyphomicrobiales</taxon>
        <taxon>Pleomorphomonadaceae</taxon>
        <taxon>Oharaeibacter</taxon>
    </lineage>
</organism>
<dbReference type="PANTHER" id="PTHR11079:SF202">
    <property type="entry name" value="TRNA-SPECIFIC ADENOSINE DEAMINASE"/>
    <property type="match status" value="1"/>
</dbReference>
<name>A0A4R6RCL6_9HYPH</name>
<dbReference type="Proteomes" id="UP000294547">
    <property type="component" value="Unassembled WGS sequence"/>
</dbReference>
<evidence type="ECO:0000256" key="5">
    <source>
        <dbReference type="ARBA" id="ARBA00022801"/>
    </source>
</evidence>
<dbReference type="SUPFAM" id="SSF53927">
    <property type="entry name" value="Cytidine deaminase-like"/>
    <property type="match status" value="1"/>
</dbReference>
<dbReference type="CDD" id="cd01285">
    <property type="entry name" value="nucleoside_deaminase"/>
    <property type="match status" value="1"/>
</dbReference>
<dbReference type="EMBL" id="SNXY01000009">
    <property type="protein sequence ID" value="TDP83437.1"/>
    <property type="molecule type" value="Genomic_DNA"/>
</dbReference>
<feature type="active site" description="Proton donor" evidence="8">
    <location>
        <position position="69"/>
    </location>
</feature>
<evidence type="ECO:0000256" key="6">
    <source>
        <dbReference type="ARBA" id="ARBA00022833"/>
    </source>
</evidence>
<accession>A0A4R6RCL6</accession>
<feature type="binding site" evidence="8">
    <location>
        <position position="67"/>
    </location>
    <ligand>
        <name>Zn(2+)</name>
        <dbReference type="ChEBI" id="CHEBI:29105"/>
        <note>catalytic</note>
    </ligand>
</feature>
<keyword evidence="4 8" id="KW-0479">Metal-binding</keyword>
<gene>
    <name evidence="8" type="primary">tadA</name>
    <name evidence="10" type="ORF">EDD54_3399</name>
</gene>
<dbReference type="RefSeq" id="WP_425375004.1">
    <property type="nucleotide sequence ID" value="NZ_BSPM01000009.1"/>
</dbReference>
<evidence type="ECO:0000256" key="2">
    <source>
        <dbReference type="ARBA" id="ARBA00011738"/>
    </source>
</evidence>
<keyword evidence="3 8" id="KW-0819">tRNA processing</keyword>
<comment type="function">
    <text evidence="8">Catalyzes the deamination of adenosine to inosine at the wobble position 34 of tRNA(Arg2).</text>
</comment>
<dbReference type="PROSITE" id="PS51747">
    <property type="entry name" value="CYT_DCMP_DEAMINASES_2"/>
    <property type="match status" value="1"/>
</dbReference>
<dbReference type="Pfam" id="PF00383">
    <property type="entry name" value="dCMP_cyt_deam_1"/>
    <property type="match status" value="1"/>
</dbReference>
<dbReference type="AlphaFoldDB" id="A0A4R6RCL6"/>
<comment type="cofactor">
    <cofactor evidence="8">
        <name>Zn(2+)</name>
        <dbReference type="ChEBI" id="CHEBI:29105"/>
    </cofactor>
    <text evidence="8">Binds 1 zinc ion per subunit.</text>
</comment>
<comment type="catalytic activity">
    <reaction evidence="7 8">
        <text>adenosine(34) in tRNA + H2O + H(+) = inosine(34) in tRNA + NH4(+)</text>
        <dbReference type="Rhea" id="RHEA:43168"/>
        <dbReference type="Rhea" id="RHEA-COMP:10373"/>
        <dbReference type="Rhea" id="RHEA-COMP:10374"/>
        <dbReference type="ChEBI" id="CHEBI:15377"/>
        <dbReference type="ChEBI" id="CHEBI:15378"/>
        <dbReference type="ChEBI" id="CHEBI:28938"/>
        <dbReference type="ChEBI" id="CHEBI:74411"/>
        <dbReference type="ChEBI" id="CHEBI:82852"/>
        <dbReference type="EC" id="3.5.4.33"/>
    </reaction>
</comment>
<proteinExistence type="inferred from homology"/>
<dbReference type="EC" id="3.5.4.33" evidence="8"/>
<comment type="similarity">
    <text evidence="1">Belongs to the cytidine and deoxycytidylate deaminase family. ADAT2 subfamily.</text>
</comment>
<dbReference type="Gene3D" id="3.40.140.10">
    <property type="entry name" value="Cytidine Deaminase, domain 2"/>
    <property type="match status" value="1"/>
</dbReference>
<evidence type="ECO:0000256" key="4">
    <source>
        <dbReference type="ARBA" id="ARBA00022723"/>
    </source>
</evidence>
<dbReference type="PANTHER" id="PTHR11079">
    <property type="entry name" value="CYTOSINE DEAMINASE FAMILY MEMBER"/>
    <property type="match status" value="1"/>
</dbReference>
<dbReference type="GO" id="GO:0008270">
    <property type="term" value="F:zinc ion binding"/>
    <property type="evidence" value="ECO:0007669"/>
    <property type="project" value="UniProtKB-UniRule"/>
</dbReference>
<feature type="binding site" evidence="8">
    <location>
        <position position="97"/>
    </location>
    <ligand>
        <name>Zn(2+)</name>
        <dbReference type="ChEBI" id="CHEBI:29105"/>
        <note>catalytic</note>
    </ligand>
</feature>
<evidence type="ECO:0000313" key="11">
    <source>
        <dbReference type="Proteomes" id="UP000294547"/>
    </source>
</evidence>
<sequence>MANATDEEAEERADRGADEGFMALALAEAEAAAARGEVPVGAVVVRDGVVLARAGNRTLELKDPTAHAEVLAIRAAAAAIGSERLVGCDLHVTLEPCPMCAGAISFARIRRLYYGAGDEKGGAVEHGVRLFAAPTCHHAPEVYSGIRETAAADLLRGFFRARR</sequence>
<dbReference type="GO" id="GO:0002100">
    <property type="term" value="P:tRNA wobble adenosine to inosine editing"/>
    <property type="evidence" value="ECO:0007669"/>
    <property type="project" value="UniProtKB-UniRule"/>
</dbReference>
<dbReference type="InterPro" id="IPR028883">
    <property type="entry name" value="tRNA_aden_deaminase"/>
</dbReference>
<evidence type="ECO:0000259" key="9">
    <source>
        <dbReference type="PROSITE" id="PS51747"/>
    </source>
</evidence>
<reference evidence="10 11" key="1">
    <citation type="submission" date="2019-03" db="EMBL/GenBank/DDBJ databases">
        <title>Genomic Encyclopedia of Type Strains, Phase IV (KMG-IV): sequencing the most valuable type-strain genomes for metagenomic binning, comparative biology and taxonomic classification.</title>
        <authorList>
            <person name="Goeker M."/>
        </authorList>
    </citation>
    <scope>NUCLEOTIDE SEQUENCE [LARGE SCALE GENOMIC DNA]</scope>
    <source>
        <strain evidence="10 11">DSM 102969</strain>
    </source>
</reference>
<evidence type="ECO:0000313" key="10">
    <source>
        <dbReference type="EMBL" id="TDP83437.1"/>
    </source>
</evidence>
<evidence type="ECO:0000256" key="1">
    <source>
        <dbReference type="ARBA" id="ARBA00010669"/>
    </source>
</evidence>
<keyword evidence="11" id="KW-1185">Reference proteome</keyword>
<dbReference type="PROSITE" id="PS00903">
    <property type="entry name" value="CYT_DCMP_DEAMINASES_1"/>
    <property type="match status" value="1"/>
</dbReference>
<evidence type="ECO:0000256" key="8">
    <source>
        <dbReference type="HAMAP-Rule" id="MF_00972"/>
    </source>
</evidence>
<feature type="domain" description="CMP/dCMP-type deaminase" evidence="9">
    <location>
        <begin position="16"/>
        <end position="125"/>
    </location>
</feature>